<organism evidence="1 2">
    <name type="scientific">Schizothecium vesticola</name>
    <dbReference type="NCBI Taxonomy" id="314040"/>
    <lineage>
        <taxon>Eukaryota</taxon>
        <taxon>Fungi</taxon>
        <taxon>Dikarya</taxon>
        <taxon>Ascomycota</taxon>
        <taxon>Pezizomycotina</taxon>
        <taxon>Sordariomycetes</taxon>
        <taxon>Sordariomycetidae</taxon>
        <taxon>Sordariales</taxon>
        <taxon>Schizotheciaceae</taxon>
        <taxon>Schizothecium</taxon>
    </lineage>
</organism>
<evidence type="ECO:0000313" key="2">
    <source>
        <dbReference type="Proteomes" id="UP001172155"/>
    </source>
</evidence>
<name>A0AA40ER83_9PEZI</name>
<comment type="caution">
    <text evidence="1">The sequence shown here is derived from an EMBL/GenBank/DDBJ whole genome shotgun (WGS) entry which is preliminary data.</text>
</comment>
<dbReference type="EMBL" id="JAUKUD010000005">
    <property type="protein sequence ID" value="KAK0744024.1"/>
    <property type="molecule type" value="Genomic_DNA"/>
</dbReference>
<sequence length="125" mass="13230">MARICEAIALTGTVAMVETSAVTELGIISRGLSTVYKLQQTMLRTSGDKNIPKISATSFQTVSSMSIDSSASGLARWIAQKPHEESWCHLCPASRYTSPSVRCHGDSGFASSSTTQVPGCSNATK</sequence>
<protein>
    <submittedName>
        <fullName evidence="1">Uncharacterized protein</fullName>
    </submittedName>
</protein>
<accession>A0AA40ER83</accession>
<dbReference type="AlphaFoldDB" id="A0AA40ER83"/>
<keyword evidence="2" id="KW-1185">Reference proteome</keyword>
<reference evidence="1" key="1">
    <citation type="submission" date="2023-06" db="EMBL/GenBank/DDBJ databases">
        <title>Genome-scale phylogeny and comparative genomics of the fungal order Sordariales.</title>
        <authorList>
            <consortium name="Lawrence Berkeley National Laboratory"/>
            <person name="Hensen N."/>
            <person name="Bonometti L."/>
            <person name="Westerberg I."/>
            <person name="Brannstrom I.O."/>
            <person name="Guillou S."/>
            <person name="Cros-Aarteil S."/>
            <person name="Calhoun S."/>
            <person name="Haridas S."/>
            <person name="Kuo A."/>
            <person name="Mondo S."/>
            <person name="Pangilinan J."/>
            <person name="Riley R."/>
            <person name="LaButti K."/>
            <person name="Andreopoulos B."/>
            <person name="Lipzen A."/>
            <person name="Chen C."/>
            <person name="Yanf M."/>
            <person name="Daum C."/>
            <person name="Ng V."/>
            <person name="Clum A."/>
            <person name="Steindorff A."/>
            <person name="Ohm R."/>
            <person name="Martin F."/>
            <person name="Silar P."/>
            <person name="Natvig D."/>
            <person name="Lalanne C."/>
            <person name="Gautier V."/>
            <person name="Ament-velasquez S.L."/>
            <person name="Kruys A."/>
            <person name="Hutchinson M.I."/>
            <person name="Powell A.J."/>
            <person name="Barry K."/>
            <person name="Miller A.N."/>
            <person name="Grigoriev I.V."/>
            <person name="Debuchy R."/>
            <person name="Gladieux P."/>
            <person name="Thoren M.H."/>
            <person name="Johannesson H."/>
        </authorList>
    </citation>
    <scope>NUCLEOTIDE SEQUENCE</scope>
    <source>
        <strain evidence="1">SMH3187-1</strain>
    </source>
</reference>
<proteinExistence type="predicted"/>
<dbReference type="Proteomes" id="UP001172155">
    <property type="component" value="Unassembled WGS sequence"/>
</dbReference>
<gene>
    <name evidence="1" type="ORF">B0T18DRAFT_416393</name>
</gene>
<evidence type="ECO:0000313" key="1">
    <source>
        <dbReference type="EMBL" id="KAK0744024.1"/>
    </source>
</evidence>